<keyword evidence="1" id="KW-0812">Transmembrane</keyword>
<evidence type="ECO:0000313" key="2">
    <source>
        <dbReference type="EMBL" id="SVD78958.1"/>
    </source>
</evidence>
<keyword evidence="1" id="KW-0472">Membrane</keyword>
<feature type="non-terminal residue" evidence="2">
    <location>
        <position position="111"/>
    </location>
</feature>
<feature type="transmembrane region" description="Helical" evidence="1">
    <location>
        <begin position="65"/>
        <end position="84"/>
    </location>
</feature>
<protein>
    <submittedName>
        <fullName evidence="2">Uncharacterized protein</fullName>
    </submittedName>
</protein>
<gene>
    <name evidence="2" type="ORF">METZ01_LOCUS431812</name>
</gene>
<sequence>VINISESIVLTPQRVPWIWFLCPVIAGYFTANSFSQSDSLPFLFGALTCILVALLTEGWNRRPLGLWQLFFMGAAFCLAIAHYLDVEGPRKPSPTWLALPPRELVLEVEIT</sequence>
<reference evidence="2" key="1">
    <citation type="submission" date="2018-05" db="EMBL/GenBank/DDBJ databases">
        <authorList>
            <person name="Lanie J.A."/>
            <person name="Ng W.-L."/>
            <person name="Kazmierczak K.M."/>
            <person name="Andrzejewski T.M."/>
            <person name="Davidsen T.M."/>
            <person name="Wayne K.J."/>
            <person name="Tettelin H."/>
            <person name="Glass J.I."/>
            <person name="Rusch D."/>
            <person name="Podicherti R."/>
            <person name="Tsui H.-C.T."/>
            <person name="Winkler M.E."/>
        </authorList>
    </citation>
    <scope>NUCLEOTIDE SEQUENCE</scope>
</reference>
<name>A0A382Y8Y2_9ZZZZ</name>
<feature type="transmembrane region" description="Helical" evidence="1">
    <location>
        <begin position="17"/>
        <end position="35"/>
    </location>
</feature>
<dbReference type="AlphaFoldDB" id="A0A382Y8Y2"/>
<feature type="transmembrane region" description="Helical" evidence="1">
    <location>
        <begin position="42"/>
        <end position="59"/>
    </location>
</feature>
<evidence type="ECO:0000256" key="1">
    <source>
        <dbReference type="SAM" id="Phobius"/>
    </source>
</evidence>
<organism evidence="2">
    <name type="scientific">marine metagenome</name>
    <dbReference type="NCBI Taxonomy" id="408172"/>
    <lineage>
        <taxon>unclassified sequences</taxon>
        <taxon>metagenomes</taxon>
        <taxon>ecological metagenomes</taxon>
    </lineage>
</organism>
<keyword evidence="1" id="KW-1133">Transmembrane helix</keyword>
<proteinExistence type="predicted"/>
<dbReference type="EMBL" id="UINC01173391">
    <property type="protein sequence ID" value="SVD78958.1"/>
    <property type="molecule type" value="Genomic_DNA"/>
</dbReference>
<feature type="non-terminal residue" evidence="2">
    <location>
        <position position="1"/>
    </location>
</feature>
<accession>A0A382Y8Y2</accession>